<dbReference type="InterPro" id="IPR001347">
    <property type="entry name" value="SIS_dom"/>
</dbReference>
<dbReference type="AlphaFoldDB" id="A0A7I7QUS1"/>
<dbReference type="GO" id="GO:1901135">
    <property type="term" value="P:carbohydrate derivative metabolic process"/>
    <property type="evidence" value="ECO:0007669"/>
    <property type="project" value="InterPro"/>
</dbReference>
<dbReference type="GO" id="GO:0097367">
    <property type="term" value="F:carbohydrate derivative binding"/>
    <property type="evidence" value="ECO:0007669"/>
    <property type="project" value="InterPro"/>
</dbReference>
<accession>A0A7I7QUS1</accession>
<evidence type="ECO:0000256" key="1">
    <source>
        <dbReference type="SAM" id="MobiDB-lite"/>
    </source>
</evidence>
<dbReference type="InterPro" id="IPR050986">
    <property type="entry name" value="GutQ/KpsF_isomerases"/>
</dbReference>
<dbReference type="PROSITE" id="PS51464">
    <property type="entry name" value="SIS"/>
    <property type="match status" value="1"/>
</dbReference>
<evidence type="ECO:0000313" key="4">
    <source>
        <dbReference type="Proteomes" id="UP000467193"/>
    </source>
</evidence>
<feature type="domain" description="SIS" evidence="2">
    <location>
        <begin position="37"/>
        <end position="181"/>
    </location>
</feature>
<dbReference type="InterPro" id="IPR046348">
    <property type="entry name" value="SIS_dom_sf"/>
</dbReference>
<dbReference type="SUPFAM" id="SSF53697">
    <property type="entry name" value="SIS domain"/>
    <property type="match status" value="1"/>
</dbReference>
<evidence type="ECO:0000259" key="2">
    <source>
        <dbReference type="PROSITE" id="PS51464"/>
    </source>
</evidence>
<evidence type="ECO:0000313" key="3">
    <source>
        <dbReference type="EMBL" id="BBY30118.1"/>
    </source>
</evidence>
<dbReference type="PANTHER" id="PTHR42745">
    <property type="match status" value="1"/>
</dbReference>
<dbReference type="Proteomes" id="UP000467193">
    <property type="component" value="Chromosome"/>
</dbReference>
<dbReference type="RefSeq" id="WP_163799382.1">
    <property type="nucleotide sequence ID" value="NZ_AP022588.1"/>
</dbReference>
<dbReference type="KEGG" id="msei:MSEDJ_42140"/>
<feature type="region of interest" description="Disordered" evidence="1">
    <location>
        <begin position="190"/>
        <end position="211"/>
    </location>
</feature>
<dbReference type="Gene3D" id="3.40.50.10490">
    <property type="entry name" value="Glucose-6-phosphate isomerase like protein, domain 1"/>
    <property type="match status" value="1"/>
</dbReference>
<protein>
    <recommendedName>
        <fullName evidence="2">SIS domain-containing protein</fullName>
    </recommendedName>
</protein>
<dbReference type="Pfam" id="PF01380">
    <property type="entry name" value="SIS"/>
    <property type="match status" value="1"/>
</dbReference>
<reference evidence="3 4" key="1">
    <citation type="journal article" date="2019" name="Emerg. Microbes Infect.">
        <title>Comprehensive subspecies identification of 175 nontuberculous mycobacteria species based on 7547 genomic profiles.</title>
        <authorList>
            <person name="Matsumoto Y."/>
            <person name="Kinjo T."/>
            <person name="Motooka D."/>
            <person name="Nabeya D."/>
            <person name="Jung N."/>
            <person name="Uechi K."/>
            <person name="Horii T."/>
            <person name="Iida T."/>
            <person name="Fujita J."/>
            <person name="Nakamura S."/>
        </authorList>
    </citation>
    <scope>NUCLEOTIDE SEQUENCE [LARGE SCALE GENOMIC DNA]</scope>
    <source>
        <strain evidence="3 4">JCM 17899</strain>
    </source>
</reference>
<gene>
    <name evidence="3" type="ORF">MSEDJ_42140</name>
</gene>
<sequence>MGMDDTALVTVAGAVLARESAAVAALVGTVEAGVVDVAKRLVAIAGKVVTTGSGTSGIMAERLAHLLSVCGTPAVYLPAMDALHGGMGAITDTDLVLAISKTGQSQELTRLVDRLVGRGVHVVAVTESPESPFAAAATSVAALPATPSGADPGDMIATASTLVVGAWGDAVSVVAMALRGHTLDDVVDSHPAGGVGFRGRRPGDAAPVVSA</sequence>
<organism evidence="3 4">
    <name type="scientific">Mycolicibacterium sediminis</name>
    <dbReference type="NCBI Taxonomy" id="1286180"/>
    <lineage>
        <taxon>Bacteria</taxon>
        <taxon>Bacillati</taxon>
        <taxon>Actinomycetota</taxon>
        <taxon>Actinomycetes</taxon>
        <taxon>Mycobacteriales</taxon>
        <taxon>Mycobacteriaceae</taxon>
        <taxon>Mycolicibacterium</taxon>
    </lineage>
</organism>
<proteinExistence type="predicted"/>
<dbReference type="PANTHER" id="PTHR42745:SF1">
    <property type="entry name" value="ARABINOSE 5-PHOSPHATE ISOMERASE KDSD"/>
    <property type="match status" value="1"/>
</dbReference>
<dbReference type="EMBL" id="AP022588">
    <property type="protein sequence ID" value="BBY30118.1"/>
    <property type="molecule type" value="Genomic_DNA"/>
</dbReference>
<name>A0A7I7QUS1_9MYCO</name>
<keyword evidence="4" id="KW-1185">Reference proteome</keyword>